<comment type="caution">
    <text evidence="9">The sequence shown here is derived from an EMBL/GenBank/DDBJ whole genome shotgun (WGS) entry which is preliminary data.</text>
</comment>
<dbReference type="InterPro" id="IPR020603">
    <property type="entry name" value="MraZ_dom"/>
</dbReference>
<proteinExistence type="inferred from homology"/>
<keyword evidence="6 7" id="KW-0804">Transcription</keyword>
<evidence type="ECO:0000256" key="3">
    <source>
        <dbReference type="ARBA" id="ARBA00022737"/>
    </source>
</evidence>
<dbReference type="InterPro" id="IPR037914">
    <property type="entry name" value="SpoVT-AbrB_sf"/>
</dbReference>
<dbReference type="AlphaFoldDB" id="A0A1G2EDB5"/>
<dbReference type="InterPro" id="IPR003444">
    <property type="entry name" value="MraZ"/>
</dbReference>
<comment type="subcellular location">
    <subcellularLocation>
        <location evidence="7">Cytoplasm</location>
        <location evidence="7">Nucleoid</location>
    </subcellularLocation>
</comment>
<keyword evidence="9" id="KW-0131">Cell cycle</keyword>
<dbReference type="GO" id="GO:0000976">
    <property type="term" value="F:transcription cis-regulatory region binding"/>
    <property type="evidence" value="ECO:0007669"/>
    <property type="project" value="TreeGrafter"/>
</dbReference>
<dbReference type="CDD" id="cd16321">
    <property type="entry name" value="MraZ_C"/>
    <property type="match status" value="1"/>
</dbReference>
<name>A0A1G2EDB5_9BACT</name>
<evidence type="ECO:0000259" key="8">
    <source>
        <dbReference type="PROSITE" id="PS51740"/>
    </source>
</evidence>
<dbReference type="InterPro" id="IPR035644">
    <property type="entry name" value="MraZ_C"/>
</dbReference>
<comment type="similarity">
    <text evidence="7">Belongs to the MraZ family.</text>
</comment>
<keyword evidence="5 7" id="KW-0238">DNA-binding</keyword>
<evidence type="ECO:0000313" key="10">
    <source>
        <dbReference type="Proteomes" id="UP000176406"/>
    </source>
</evidence>
<evidence type="ECO:0000256" key="5">
    <source>
        <dbReference type="ARBA" id="ARBA00023125"/>
    </source>
</evidence>
<dbReference type="PANTHER" id="PTHR34701">
    <property type="entry name" value="TRANSCRIPTIONAL REGULATOR MRAZ"/>
    <property type="match status" value="1"/>
</dbReference>
<evidence type="ECO:0000256" key="4">
    <source>
        <dbReference type="ARBA" id="ARBA00023015"/>
    </source>
</evidence>
<dbReference type="GO" id="GO:2000143">
    <property type="term" value="P:negative regulation of DNA-templated transcription initiation"/>
    <property type="evidence" value="ECO:0007669"/>
    <property type="project" value="TreeGrafter"/>
</dbReference>
<dbReference type="InterPro" id="IPR038619">
    <property type="entry name" value="MraZ_sf"/>
</dbReference>
<sequence>MLIGEFRHTIDIKKRLALPAKFRKELGETVIITRGLDNCLAVYPEKEWETVSDKLGKLPPGQAEARGYARIMLAGAMAVGLDKLGRILVPDYLKNYANLTKSVVVCGLYNRLEIWDAESWDVYRKKMEGEIGDMAGKLKELGI</sequence>
<keyword evidence="4 7" id="KW-0805">Transcription regulation</keyword>
<dbReference type="HAMAP" id="MF_01008">
    <property type="entry name" value="MraZ"/>
    <property type="match status" value="1"/>
</dbReference>
<comment type="subunit">
    <text evidence="7">Forms oligomers.</text>
</comment>
<reference evidence="9 10" key="1">
    <citation type="journal article" date="2016" name="Nat. Commun.">
        <title>Thousands of microbial genomes shed light on interconnected biogeochemical processes in an aquifer system.</title>
        <authorList>
            <person name="Anantharaman K."/>
            <person name="Brown C.T."/>
            <person name="Hug L.A."/>
            <person name="Sharon I."/>
            <person name="Castelle C.J."/>
            <person name="Probst A.J."/>
            <person name="Thomas B.C."/>
            <person name="Singh A."/>
            <person name="Wilkins M.J."/>
            <person name="Karaoz U."/>
            <person name="Brodie E.L."/>
            <person name="Williams K.H."/>
            <person name="Hubbard S.S."/>
            <person name="Banfield J.F."/>
        </authorList>
    </citation>
    <scope>NUCLEOTIDE SEQUENCE [LARGE SCALE GENOMIC DNA]</scope>
</reference>
<evidence type="ECO:0000256" key="6">
    <source>
        <dbReference type="ARBA" id="ARBA00023163"/>
    </source>
</evidence>
<dbReference type="InterPro" id="IPR007159">
    <property type="entry name" value="SpoVT-AbrB_dom"/>
</dbReference>
<dbReference type="SUPFAM" id="SSF89447">
    <property type="entry name" value="AbrB/MazE/MraZ-like"/>
    <property type="match status" value="1"/>
</dbReference>
<keyword evidence="9" id="KW-0132">Cell division</keyword>
<dbReference type="Gene3D" id="3.40.1550.20">
    <property type="entry name" value="Transcriptional regulator MraZ domain"/>
    <property type="match status" value="1"/>
</dbReference>
<feature type="domain" description="SpoVT-AbrB" evidence="8">
    <location>
        <begin position="5"/>
        <end position="47"/>
    </location>
</feature>
<dbReference type="GO" id="GO:0003700">
    <property type="term" value="F:DNA-binding transcription factor activity"/>
    <property type="evidence" value="ECO:0007669"/>
    <property type="project" value="UniProtKB-UniRule"/>
</dbReference>
<dbReference type="GO" id="GO:0051301">
    <property type="term" value="P:cell division"/>
    <property type="evidence" value="ECO:0007669"/>
    <property type="project" value="UniProtKB-KW"/>
</dbReference>
<dbReference type="Pfam" id="PF02381">
    <property type="entry name" value="MraZ"/>
    <property type="match status" value="2"/>
</dbReference>
<dbReference type="GO" id="GO:0009295">
    <property type="term" value="C:nucleoid"/>
    <property type="evidence" value="ECO:0007669"/>
    <property type="project" value="UniProtKB-SubCell"/>
</dbReference>
<dbReference type="CDD" id="cd16320">
    <property type="entry name" value="MraZ_N"/>
    <property type="match status" value="1"/>
</dbReference>
<keyword evidence="3" id="KW-0677">Repeat</keyword>
<evidence type="ECO:0000256" key="7">
    <source>
        <dbReference type="HAMAP-Rule" id="MF_01008"/>
    </source>
</evidence>
<dbReference type="InterPro" id="IPR035642">
    <property type="entry name" value="MraZ_N"/>
</dbReference>
<organism evidence="9 10">
    <name type="scientific">Candidatus Nealsonbacteria bacterium RIFCSPLOWO2_01_FULL_41_9</name>
    <dbReference type="NCBI Taxonomy" id="1801671"/>
    <lineage>
        <taxon>Bacteria</taxon>
        <taxon>Candidatus Nealsoniibacteriota</taxon>
    </lineage>
</organism>
<protein>
    <recommendedName>
        <fullName evidence="1 7">Transcriptional regulator MraZ</fullName>
    </recommendedName>
</protein>
<evidence type="ECO:0000313" key="9">
    <source>
        <dbReference type="EMBL" id="OGZ23290.1"/>
    </source>
</evidence>
<dbReference type="PANTHER" id="PTHR34701:SF1">
    <property type="entry name" value="TRANSCRIPTIONAL REGULATOR MRAZ"/>
    <property type="match status" value="1"/>
</dbReference>
<dbReference type="PROSITE" id="PS51740">
    <property type="entry name" value="SPOVT_ABRB"/>
    <property type="match status" value="2"/>
</dbReference>
<dbReference type="GO" id="GO:0005737">
    <property type="term" value="C:cytoplasm"/>
    <property type="evidence" value="ECO:0007669"/>
    <property type="project" value="UniProtKB-UniRule"/>
</dbReference>
<dbReference type="Proteomes" id="UP000176406">
    <property type="component" value="Unassembled WGS sequence"/>
</dbReference>
<keyword evidence="2 7" id="KW-0963">Cytoplasm</keyword>
<evidence type="ECO:0000256" key="1">
    <source>
        <dbReference type="ARBA" id="ARBA00013860"/>
    </source>
</evidence>
<dbReference type="NCBIfam" id="TIGR00242">
    <property type="entry name" value="division/cell wall cluster transcriptional repressor MraZ"/>
    <property type="match status" value="1"/>
</dbReference>
<accession>A0A1G2EDB5</accession>
<evidence type="ECO:0000256" key="2">
    <source>
        <dbReference type="ARBA" id="ARBA00022490"/>
    </source>
</evidence>
<dbReference type="EMBL" id="MHMG01000021">
    <property type="protein sequence ID" value="OGZ23290.1"/>
    <property type="molecule type" value="Genomic_DNA"/>
</dbReference>
<feature type="domain" description="SpoVT-AbrB" evidence="8">
    <location>
        <begin position="76"/>
        <end position="119"/>
    </location>
</feature>
<gene>
    <name evidence="7" type="primary">mraZ</name>
    <name evidence="9" type="ORF">A3A08_00675</name>
</gene>